<dbReference type="InterPro" id="IPR041355">
    <property type="entry name" value="Pre-SET_CXC"/>
</dbReference>
<dbReference type="PROSITE" id="PS50280">
    <property type="entry name" value="SET"/>
    <property type="match status" value="1"/>
</dbReference>
<dbReference type="InterPro" id="IPR046341">
    <property type="entry name" value="SET_dom_sf"/>
</dbReference>
<dbReference type="Pfam" id="PF00856">
    <property type="entry name" value="SET"/>
    <property type="match status" value="1"/>
</dbReference>
<feature type="compositionally biased region" description="Polar residues" evidence="8">
    <location>
        <begin position="441"/>
        <end position="450"/>
    </location>
</feature>
<evidence type="ECO:0000256" key="2">
    <source>
        <dbReference type="ARBA" id="ARBA00022603"/>
    </source>
</evidence>
<dbReference type="SUPFAM" id="SSF82199">
    <property type="entry name" value="SET domain"/>
    <property type="match status" value="1"/>
</dbReference>
<keyword evidence="4" id="KW-0949">S-adenosyl-L-methionine</keyword>
<dbReference type="PANTHER" id="PTHR45747">
    <property type="entry name" value="HISTONE-LYSINE N-METHYLTRANSFERASE E(Z)"/>
    <property type="match status" value="1"/>
</dbReference>
<dbReference type="EMBL" id="JBJKFK010000828">
    <property type="protein sequence ID" value="KAL3315095.1"/>
    <property type="molecule type" value="Genomic_DNA"/>
</dbReference>
<dbReference type="AlphaFoldDB" id="A0ABD2Q692"/>
<proteinExistence type="predicted"/>
<protein>
    <recommendedName>
        <fullName evidence="1">[histone H3]-lysine(27) N-trimethyltransferase</fullName>
        <ecNumber evidence="1">2.1.1.356</ecNumber>
    </recommendedName>
</protein>
<dbReference type="PROSITE" id="PS51633">
    <property type="entry name" value="CXC"/>
    <property type="match status" value="1"/>
</dbReference>
<feature type="domain" description="CXC" evidence="10">
    <location>
        <begin position="505"/>
        <end position="607"/>
    </location>
</feature>
<dbReference type="EC" id="2.1.1.356" evidence="1"/>
<feature type="compositionally biased region" description="Basic residues" evidence="8">
    <location>
        <begin position="452"/>
        <end position="463"/>
    </location>
</feature>
<dbReference type="GO" id="GO:0140951">
    <property type="term" value="F:histone H3K27 trimethyltransferase activity"/>
    <property type="evidence" value="ECO:0007669"/>
    <property type="project" value="UniProtKB-EC"/>
</dbReference>
<evidence type="ECO:0000256" key="1">
    <source>
        <dbReference type="ARBA" id="ARBA00012186"/>
    </source>
</evidence>
<accession>A0ABD2Q692</accession>
<feature type="region of interest" description="Disordered" evidence="8">
    <location>
        <begin position="177"/>
        <end position="201"/>
    </location>
</feature>
<evidence type="ECO:0000256" key="5">
    <source>
        <dbReference type="ARBA" id="ARBA00023015"/>
    </source>
</evidence>
<dbReference type="Gene3D" id="2.170.270.10">
    <property type="entry name" value="SET domain"/>
    <property type="match status" value="1"/>
</dbReference>
<dbReference type="InterPro" id="IPR033467">
    <property type="entry name" value="Tesmin/TSO1-like_CXC"/>
</dbReference>
<dbReference type="Proteomes" id="UP001626550">
    <property type="component" value="Unassembled WGS sequence"/>
</dbReference>
<dbReference type="InterPro" id="IPR001214">
    <property type="entry name" value="SET_dom"/>
</dbReference>
<evidence type="ECO:0000256" key="7">
    <source>
        <dbReference type="ARBA" id="ARBA00048568"/>
    </source>
</evidence>
<evidence type="ECO:0000256" key="6">
    <source>
        <dbReference type="ARBA" id="ARBA00023163"/>
    </source>
</evidence>
<dbReference type="SMART" id="SM01114">
    <property type="entry name" value="CXC"/>
    <property type="match status" value="1"/>
</dbReference>
<dbReference type="InterPro" id="IPR026489">
    <property type="entry name" value="CXC_dom"/>
</dbReference>
<dbReference type="Pfam" id="PF18264">
    <property type="entry name" value="preSET_CXC"/>
    <property type="match status" value="1"/>
</dbReference>
<gene>
    <name evidence="11" type="primary">EZH1</name>
    <name evidence="11" type="ORF">Ciccas_006278</name>
</gene>
<evidence type="ECO:0000256" key="3">
    <source>
        <dbReference type="ARBA" id="ARBA00022679"/>
    </source>
</evidence>
<comment type="caution">
    <text evidence="11">The sequence shown here is derived from an EMBL/GenBank/DDBJ whole genome shotgun (WGS) entry which is preliminary data.</text>
</comment>
<evidence type="ECO:0000259" key="10">
    <source>
        <dbReference type="PROSITE" id="PS51633"/>
    </source>
</evidence>
<keyword evidence="5" id="KW-0805">Transcription regulation</keyword>
<keyword evidence="3" id="KW-0808">Transferase</keyword>
<evidence type="ECO:0000256" key="4">
    <source>
        <dbReference type="ARBA" id="ARBA00022691"/>
    </source>
</evidence>
<dbReference type="PANTHER" id="PTHR45747:SF4">
    <property type="entry name" value="HISTONE-LYSINE N-METHYLTRANSFERASE E(Z)"/>
    <property type="match status" value="1"/>
</dbReference>
<evidence type="ECO:0000313" key="12">
    <source>
        <dbReference type="Proteomes" id="UP001626550"/>
    </source>
</evidence>
<dbReference type="InterPro" id="IPR048358">
    <property type="entry name" value="EZH1/2_MCSS"/>
</dbReference>
<dbReference type="SMART" id="SM00317">
    <property type="entry name" value="SET"/>
    <property type="match status" value="1"/>
</dbReference>
<dbReference type="InterPro" id="IPR045318">
    <property type="entry name" value="EZH1/2-like"/>
</dbReference>
<feature type="compositionally biased region" description="Acidic residues" evidence="8">
    <location>
        <begin position="431"/>
        <end position="440"/>
    </location>
</feature>
<keyword evidence="6" id="KW-0804">Transcription</keyword>
<keyword evidence="12" id="KW-1185">Reference proteome</keyword>
<dbReference type="GO" id="GO:0032259">
    <property type="term" value="P:methylation"/>
    <property type="evidence" value="ECO:0007669"/>
    <property type="project" value="UniProtKB-KW"/>
</dbReference>
<feature type="domain" description="SET" evidence="9">
    <location>
        <begin position="652"/>
        <end position="762"/>
    </location>
</feature>
<evidence type="ECO:0000259" key="9">
    <source>
        <dbReference type="PROSITE" id="PS50280"/>
    </source>
</evidence>
<reference evidence="11 12" key="1">
    <citation type="submission" date="2024-11" db="EMBL/GenBank/DDBJ databases">
        <title>Adaptive evolution of stress response genes in parasites aligns with host niche diversity.</title>
        <authorList>
            <person name="Hahn C."/>
            <person name="Resl P."/>
        </authorList>
    </citation>
    <scope>NUCLEOTIDE SEQUENCE [LARGE SCALE GENOMIC DNA]</scope>
    <source>
        <strain evidence="11">EGGRZ-B1_66</strain>
        <tissue evidence="11">Body</tissue>
    </source>
</reference>
<evidence type="ECO:0000313" key="11">
    <source>
        <dbReference type="EMBL" id="KAL3315095.1"/>
    </source>
</evidence>
<name>A0ABD2Q692_9PLAT</name>
<sequence>MHNPARDEILPRMNPISVPHLYSSINKKFEARVGNSLMRCPMISLPQIEPVPEMSSWAPLQHNFSVEDETQLINLPYMGDEHSQDDVSFLEELISNYDGRVHGNFPFDLDETMLIPLVRKLASLWPSLKSSFGDEIEQIATTSTTAACSVNSISPVTVVVDNQEKLPVLAKEASSPCEPLIRSEPNSRRISPRRSKTDPHECCKSMNISPNACAPIVSPGIKSDTLNPPSPVASAAASTNLDNDKAIPMERANALHSYRTLFCRRCFKYDCALHPYKSTTSMWSHRPPIQSSTNVEFDAPPCGAHCVRQSSTNPNGSNVPNFGSVTGSCEGWSTPQMTMFQVLAPLYINASHPSVNNCSWCCTIAKLIGSNITCLKVLQLAKWKCVTQGITLNQLCLPDDNQGVVRPPGKAPLTENAVGNSSSGVTLDPVDSQEEDDDDSGANTPASGSLCSKKRKSTKKKRARTFKSLYHHHFGSKKRDLLNEDADSDCATVGVSGTSTPGGNGSIVAGAKLAVGFSAHQFHPCDHPGKKCDDECSCRMTNSFCEKFCQCGVDCPNRFVGCKCRGQCNTKSCPCYLAVRECDPDICVHCGAGINATAAAKILLKTHKPTITAESRTPVFSGKVPFPGPSEGSIPVSGGGCKNVAIQRGWRKHLLLAPSDVAGWGIFIKNGAEKNEFIYEYSGEVISQDEADRRGKIYDKIMCSFLFNLNRDFVVDATRKGNKIRFANHSVNPNCYAKVMMVNGDHRIGIFAKRTVLPGELP</sequence>
<organism evidence="11 12">
    <name type="scientific">Cichlidogyrus casuarinus</name>
    <dbReference type="NCBI Taxonomy" id="1844966"/>
    <lineage>
        <taxon>Eukaryota</taxon>
        <taxon>Metazoa</taxon>
        <taxon>Spiralia</taxon>
        <taxon>Lophotrochozoa</taxon>
        <taxon>Platyhelminthes</taxon>
        <taxon>Monogenea</taxon>
        <taxon>Monopisthocotylea</taxon>
        <taxon>Dactylogyridea</taxon>
        <taxon>Ancyrocephalidae</taxon>
        <taxon>Cichlidogyrus</taxon>
    </lineage>
</organism>
<dbReference type="Pfam" id="PF21358">
    <property type="entry name" value="Ezh2_MCSS"/>
    <property type="match status" value="1"/>
</dbReference>
<comment type="catalytic activity">
    <reaction evidence="7">
        <text>L-lysyl(27)-[histone H3] + 3 S-adenosyl-L-methionine = N(6),N(6),N(6)-trimethyl-L-lysyl(27)-[histone H3] + 3 S-adenosyl-L-homocysteine + 3 H(+)</text>
        <dbReference type="Rhea" id="RHEA:60292"/>
        <dbReference type="Rhea" id="RHEA-COMP:15535"/>
        <dbReference type="Rhea" id="RHEA-COMP:15548"/>
        <dbReference type="ChEBI" id="CHEBI:15378"/>
        <dbReference type="ChEBI" id="CHEBI:29969"/>
        <dbReference type="ChEBI" id="CHEBI:57856"/>
        <dbReference type="ChEBI" id="CHEBI:59789"/>
        <dbReference type="ChEBI" id="CHEBI:61961"/>
        <dbReference type="EC" id="2.1.1.356"/>
    </reaction>
</comment>
<keyword evidence="2" id="KW-0489">Methyltransferase</keyword>
<feature type="region of interest" description="Disordered" evidence="8">
    <location>
        <begin position="407"/>
        <end position="463"/>
    </location>
</feature>
<evidence type="ECO:0000256" key="8">
    <source>
        <dbReference type="SAM" id="MobiDB-lite"/>
    </source>
</evidence>